<name>A0ABY7F5B6_MYAAR</name>
<evidence type="ECO:0000313" key="2">
    <source>
        <dbReference type="Proteomes" id="UP001164746"/>
    </source>
</evidence>
<gene>
    <name evidence="1" type="ORF">MAR_031982</name>
</gene>
<proteinExistence type="predicted"/>
<evidence type="ECO:0000313" key="1">
    <source>
        <dbReference type="EMBL" id="WAR17388.1"/>
    </source>
</evidence>
<dbReference type="Proteomes" id="UP001164746">
    <property type="component" value="Chromosome 10"/>
</dbReference>
<keyword evidence="2" id="KW-1185">Reference proteome</keyword>
<reference evidence="1" key="1">
    <citation type="submission" date="2022-11" db="EMBL/GenBank/DDBJ databases">
        <title>Centuries of genome instability and evolution in soft-shell clam transmissible cancer (bioRxiv).</title>
        <authorList>
            <person name="Hart S.F.M."/>
            <person name="Yonemitsu M.A."/>
            <person name="Giersch R.M."/>
            <person name="Beal B.F."/>
            <person name="Arriagada G."/>
            <person name="Davis B.W."/>
            <person name="Ostrander E.A."/>
            <person name="Goff S.P."/>
            <person name="Metzger M.J."/>
        </authorList>
    </citation>
    <scope>NUCLEOTIDE SEQUENCE</scope>
    <source>
        <strain evidence="1">MELC-2E11</strain>
        <tissue evidence="1">Siphon/mantle</tissue>
    </source>
</reference>
<accession>A0ABY7F5B6</accession>
<organism evidence="1 2">
    <name type="scientific">Mya arenaria</name>
    <name type="common">Soft-shell clam</name>
    <dbReference type="NCBI Taxonomy" id="6604"/>
    <lineage>
        <taxon>Eukaryota</taxon>
        <taxon>Metazoa</taxon>
        <taxon>Spiralia</taxon>
        <taxon>Lophotrochozoa</taxon>
        <taxon>Mollusca</taxon>
        <taxon>Bivalvia</taxon>
        <taxon>Autobranchia</taxon>
        <taxon>Heteroconchia</taxon>
        <taxon>Euheterodonta</taxon>
        <taxon>Imparidentia</taxon>
        <taxon>Neoheterodontei</taxon>
        <taxon>Myida</taxon>
        <taxon>Myoidea</taxon>
        <taxon>Myidae</taxon>
        <taxon>Mya</taxon>
    </lineage>
</organism>
<sequence length="172" mass="19149">MICWMANSKDYENATEILNEKQEVKLLVLACDVTRLVTLFQSPKHLGLTVHLYKEFGSRHLIEDMNSLGYGISYSELRMFLSSAAEHAIKTQCITETGGLVPDNITHKRDGGQLVVGTTGITTKKTADDKGPTHALTYILVSPKVEEGEERGKLKGRRGVSLWWEEDGRGEV</sequence>
<protein>
    <submittedName>
        <fullName evidence="1">Uncharacterized protein</fullName>
    </submittedName>
</protein>
<dbReference type="EMBL" id="CP111021">
    <property type="protein sequence ID" value="WAR17388.1"/>
    <property type="molecule type" value="Genomic_DNA"/>
</dbReference>